<evidence type="ECO:0000313" key="4">
    <source>
        <dbReference type="Proteomes" id="UP000287547"/>
    </source>
</evidence>
<sequence length="71" mass="7532">MGNISGANDDREGWYKSSYSGGSGGSCVEVKSSDGEVLVRDSKNRHPGHPVIGVPRAAWCLLVDTLTNLVE</sequence>
<dbReference type="Proteomes" id="UP000287547">
    <property type="component" value="Unassembled WGS sequence"/>
</dbReference>
<accession>A0A428YJN8</accession>
<dbReference type="Pfam" id="PF04149">
    <property type="entry name" value="DUF397"/>
    <property type="match status" value="1"/>
</dbReference>
<evidence type="ECO:0000313" key="3">
    <source>
        <dbReference type="EMBL" id="RSM67795.1"/>
    </source>
</evidence>
<feature type="domain" description="DUF397" evidence="2">
    <location>
        <begin position="13"/>
        <end position="65"/>
    </location>
</feature>
<name>A0A428YJN8_KIBAR</name>
<organism evidence="3 4">
    <name type="scientific">Kibdelosporangium aridum</name>
    <dbReference type="NCBI Taxonomy" id="2030"/>
    <lineage>
        <taxon>Bacteria</taxon>
        <taxon>Bacillati</taxon>
        <taxon>Actinomycetota</taxon>
        <taxon>Actinomycetes</taxon>
        <taxon>Pseudonocardiales</taxon>
        <taxon>Pseudonocardiaceae</taxon>
        <taxon>Kibdelosporangium</taxon>
    </lineage>
</organism>
<feature type="compositionally biased region" description="Low complexity" evidence="1">
    <location>
        <begin position="15"/>
        <end position="27"/>
    </location>
</feature>
<evidence type="ECO:0000256" key="1">
    <source>
        <dbReference type="SAM" id="MobiDB-lite"/>
    </source>
</evidence>
<proteinExistence type="predicted"/>
<dbReference type="AlphaFoldDB" id="A0A428YJN8"/>
<gene>
    <name evidence="3" type="ORF">DMH04_48060</name>
</gene>
<reference evidence="3 4" key="1">
    <citation type="submission" date="2018-05" db="EMBL/GenBank/DDBJ databases">
        <title>Evolution of GPA BGCs.</title>
        <authorList>
            <person name="Waglechner N."/>
            <person name="Wright G.D."/>
        </authorList>
    </citation>
    <scope>NUCLEOTIDE SEQUENCE [LARGE SCALE GENOMIC DNA]</scope>
    <source>
        <strain evidence="3 4">A82846</strain>
    </source>
</reference>
<protein>
    <submittedName>
        <fullName evidence="3">DUF397 domain-containing protein</fullName>
    </submittedName>
</protein>
<feature type="region of interest" description="Disordered" evidence="1">
    <location>
        <begin position="1"/>
        <end position="27"/>
    </location>
</feature>
<dbReference type="EMBL" id="QHKI01000079">
    <property type="protein sequence ID" value="RSM67795.1"/>
    <property type="molecule type" value="Genomic_DNA"/>
</dbReference>
<evidence type="ECO:0000259" key="2">
    <source>
        <dbReference type="Pfam" id="PF04149"/>
    </source>
</evidence>
<dbReference type="InterPro" id="IPR007278">
    <property type="entry name" value="DUF397"/>
</dbReference>
<comment type="caution">
    <text evidence="3">The sequence shown here is derived from an EMBL/GenBank/DDBJ whole genome shotgun (WGS) entry which is preliminary data.</text>
</comment>
<dbReference type="RefSeq" id="WP_125728407.1">
    <property type="nucleotide sequence ID" value="NZ_QHKI01000079.1"/>
</dbReference>